<feature type="region of interest" description="Disordered" evidence="2">
    <location>
        <begin position="1035"/>
        <end position="1105"/>
    </location>
</feature>
<dbReference type="SUPFAM" id="SSF53098">
    <property type="entry name" value="Ribonuclease H-like"/>
    <property type="match status" value="1"/>
</dbReference>
<sequence>MADRGVKHVERNKEGVPMWDGDPTTFTEYAEMAGHWQQSVAYHKRYLCGPKLQAELSGSARRFVMSMAPGWISFDGGVDRLLNHLRMHLGQPQLSEMSDYMARYFKMSKRKRHETMNEYITRKAELYMRACQSLDRVQQRYEPEKGKQGSSTNTSSRPPSRPGLTTDFLNSLDGDDDFEESHHREDQQQIENDPWAQWQKESSQWWQSEEWHSGGWWTDSWENQTSRMNEEGMSILNDAEDEAQQALVQLDRNRRTLREARAKQHYVKMSRQYYRSSTRPTTRPRAQYSKEDGPASNVACLSCGGNHRTSQCPKKTANHSTAATAETQESAPFICYAQERADNQTGLVAEEALSAAGLVTTREAVEQGKAIIDGGATRTLGSVWAVEKVMELNAERSGDNGLCRVDGEVETLNADTEAQPEDVHNASSAEILAELGRLGELPPKDWSKLECQMRMEELRVAQGLHPNPKARHVTPLRRLMIQLNQASTKKDRLQQFCRDLGVTYTDSDTIPVLQRRAALTIYDKAASTAEDPVGFGKHAARTYGEILEHEKNYVTWVIQTYQEGECDPRLARLARWLQEANHRKYETDAQMIKTEPGASSHSYTVEEMINEGYTMKANLQQRGVASKNSVSSKSVSSSQLEQANQQIQQLMATVGQLQSEMKQMKSENEPRRKKVPSEASTMGSFEQERVKPRPRNLASLEPLPPKLATVAADIGHWYHPTTKEKWQFVIFVDEGSRFRVARMALHGRKQHVSAALFLSLFREAWIEYFGYPQNLRLDPDGAFRSHEIEAFCDKQHIHLDVIPGEAHWKLGVCENSIQAVKHMLSAIVEDQPDIAGPDALAESIRVLNSRDVVRGYSPVQHVLGRAPDELGRFFTTVENPCPELVSEAPAQGHEREHQMRLVAEKSLLEWNAQQRLTRATNSSHRRVMDFQAGELVYIWRRQLTGKDAQQNKAGAGRFVGPARILATEQHRDAQGELQRGSSVWLVRGRRLLKCCPEQLRRASEREVIMTELHDQEPATSWSFPKVANELGGNEFEDLSEKPDEMEWERAQDAQQEWQPTCRYRQKGPPQGPSRSSPPTHPTHSSQNRSRSPRTTEPTHGFIAGPHWSDLVPQSLFLDTPEVAPSFMRDQCMAVEVGVEMPHTPGQSERALKNMSAYLTTALKKRAVEVSERRLTEEEKNEFNKAKAVEVSNFIAAKAFEALPGSLRVNREDAVKMRWILTWKIKEDGSKKAKARAVLLGYQDPKYEERATMAPTTTRQTRQIQLQISAALGFVTQKGDVTGAFLQSREYPDQLLCIPTPEICIAMGLPPETVTRVRRACYGLVDAPLEWYRSVCTFFQSLGLQRCWSDPCCWKLVVQGELKGLISGHVDDFLFSGCPNDPIWSKTIAAIQKEYRWSDWEQGKFTQCGVLIEARPDGSYQLSQEQYVEELKYIPIRAHRKRERNSNTDDFEKSQLRTLLGGVSWHAQQVAPHFSAVNIRHPNEVVNSIKGCLISDSRNVYDKVSSEVLCAKGAERRVDLTLMRIKESQHVNQVIVRWVHSDAQLANSLTKGRELRQLLLFYDLGHVWRIVEDPSMSSARRRKEQGLEPLEVPDATAKQHHHKLQHKERGITDRI</sequence>
<accession>A0A9P1FYU8</accession>
<dbReference type="Pfam" id="PF07727">
    <property type="entry name" value="RVT_2"/>
    <property type="match status" value="1"/>
</dbReference>
<dbReference type="InterPro" id="IPR012337">
    <property type="entry name" value="RNaseH-like_sf"/>
</dbReference>
<gene>
    <name evidence="4" type="ORF">C1SCF055_LOCUS18601</name>
</gene>
<feature type="compositionally biased region" description="Basic and acidic residues" evidence="2">
    <location>
        <begin position="1038"/>
        <end position="1051"/>
    </location>
</feature>
<dbReference type="Proteomes" id="UP001152797">
    <property type="component" value="Unassembled WGS sequence"/>
</dbReference>
<dbReference type="EMBL" id="CAMXCT030001624">
    <property type="protein sequence ID" value="CAL4779027.1"/>
    <property type="molecule type" value="Genomic_DNA"/>
</dbReference>
<dbReference type="InterPro" id="IPR013103">
    <property type="entry name" value="RVT_2"/>
</dbReference>
<dbReference type="EMBL" id="CAMXCT020001624">
    <property type="protein sequence ID" value="CAL1145090.1"/>
    <property type="molecule type" value="Genomic_DNA"/>
</dbReference>
<evidence type="ECO:0000313" key="6">
    <source>
        <dbReference type="Proteomes" id="UP001152797"/>
    </source>
</evidence>
<feature type="region of interest" description="Disordered" evidence="2">
    <location>
        <begin position="1577"/>
        <end position="1614"/>
    </location>
</feature>
<proteinExistence type="predicted"/>
<dbReference type="InterPro" id="IPR036397">
    <property type="entry name" value="RNaseH_sf"/>
</dbReference>
<feature type="compositionally biased region" description="Low complexity" evidence="2">
    <location>
        <begin position="1072"/>
        <end position="1085"/>
    </location>
</feature>
<evidence type="ECO:0000313" key="5">
    <source>
        <dbReference type="EMBL" id="CAL4779027.1"/>
    </source>
</evidence>
<evidence type="ECO:0000313" key="4">
    <source>
        <dbReference type="EMBL" id="CAI3991715.1"/>
    </source>
</evidence>
<dbReference type="GO" id="GO:0003676">
    <property type="term" value="F:nucleic acid binding"/>
    <property type="evidence" value="ECO:0007669"/>
    <property type="project" value="InterPro"/>
</dbReference>
<feature type="compositionally biased region" description="Low complexity" evidence="2">
    <location>
        <begin position="272"/>
        <end position="285"/>
    </location>
</feature>
<keyword evidence="6" id="KW-1185">Reference proteome</keyword>
<feature type="region of interest" description="Disordered" evidence="2">
    <location>
        <begin position="272"/>
        <end position="294"/>
    </location>
</feature>
<dbReference type="PROSITE" id="PS50994">
    <property type="entry name" value="INTEGRASE"/>
    <property type="match status" value="1"/>
</dbReference>
<reference evidence="4" key="1">
    <citation type="submission" date="2022-10" db="EMBL/GenBank/DDBJ databases">
        <authorList>
            <person name="Chen Y."/>
            <person name="Dougan E. K."/>
            <person name="Chan C."/>
            <person name="Rhodes N."/>
            <person name="Thang M."/>
        </authorList>
    </citation>
    <scope>NUCLEOTIDE SEQUENCE</scope>
</reference>
<feature type="coiled-coil region" evidence="1">
    <location>
        <begin position="233"/>
        <end position="263"/>
    </location>
</feature>
<dbReference type="EMBL" id="CAMXCT010001624">
    <property type="protein sequence ID" value="CAI3991715.1"/>
    <property type="molecule type" value="Genomic_DNA"/>
</dbReference>
<reference evidence="5 6" key="2">
    <citation type="submission" date="2024-05" db="EMBL/GenBank/DDBJ databases">
        <authorList>
            <person name="Chen Y."/>
            <person name="Shah S."/>
            <person name="Dougan E. K."/>
            <person name="Thang M."/>
            <person name="Chan C."/>
        </authorList>
    </citation>
    <scope>NUCLEOTIDE SEQUENCE [LARGE SCALE GENOMIC DNA]</scope>
</reference>
<name>A0A9P1FYU8_9DINO</name>
<evidence type="ECO:0000259" key="3">
    <source>
        <dbReference type="PROSITE" id="PS50994"/>
    </source>
</evidence>
<feature type="region of interest" description="Disordered" evidence="2">
    <location>
        <begin position="661"/>
        <end position="700"/>
    </location>
</feature>
<evidence type="ECO:0000256" key="1">
    <source>
        <dbReference type="SAM" id="Coils"/>
    </source>
</evidence>
<protein>
    <submittedName>
        <fullName evidence="5">Retrovirus-related Pol polyprotein from transposon RE1 (Retro element 1) (AtRE1)</fullName>
    </submittedName>
</protein>
<feature type="region of interest" description="Disordered" evidence="2">
    <location>
        <begin position="140"/>
        <end position="196"/>
    </location>
</feature>
<keyword evidence="1" id="KW-0175">Coiled coil</keyword>
<organism evidence="4">
    <name type="scientific">Cladocopium goreaui</name>
    <dbReference type="NCBI Taxonomy" id="2562237"/>
    <lineage>
        <taxon>Eukaryota</taxon>
        <taxon>Sar</taxon>
        <taxon>Alveolata</taxon>
        <taxon>Dinophyceae</taxon>
        <taxon>Suessiales</taxon>
        <taxon>Symbiodiniaceae</taxon>
        <taxon>Cladocopium</taxon>
    </lineage>
</organism>
<dbReference type="InterPro" id="IPR001584">
    <property type="entry name" value="Integrase_cat-core"/>
</dbReference>
<comment type="caution">
    <text evidence="4">The sequence shown here is derived from an EMBL/GenBank/DDBJ whole genome shotgun (WGS) entry which is preliminary data.</text>
</comment>
<dbReference type="Gene3D" id="3.30.420.10">
    <property type="entry name" value="Ribonuclease H-like superfamily/Ribonuclease H"/>
    <property type="match status" value="1"/>
</dbReference>
<feature type="compositionally biased region" description="Polar residues" evidence="2">
    <location>
        <begin position="1086"/>
        <end position="1097"/>
    </location>
</feature>
<evidence type="ECO:0000256" key="2">
    <source>
        <dbReference type="SAM" id="MobiDB-lite"/>
    </source>
</evidence>
<dbReference type="OrthoDB" id="446607at2759"/>
<dbReference type="GO" id="GO:0015074">
    <property type="term" value="P:DNA integration"/>
    <property type="evidence" value="ECO:0007669"/>
    <property type="project" value="InterPro"/>
</dbReference>
<feature type="domain" description="Integrase catalytic" evidence="3">
    <location>
        <begin position="701"/>
        <end position="875"/>
    </location>
</feature>